<reference evidence="2 3" key="1">
    <citation type="journal article" date="2011" name="PLoS Genet.">
        <title>Genomic analysis of the necrotrophic fungal pathogens Sclerotinia sclerotiorum and Botrytis cinerea.</title>
        <authorList>
            <person name="Amselem J."/>
            <person name="Cuomo C.A."/>
            <person name="van Kan J.A."/>
            <person name="Viaud M."/>
            <person name="Benito E.P."/>
            <person name="Couloux A."/>
            <person name="Coutinho P.M."/>
            <person name="de Vries R.P."/>
            <person name="Dyer P.S."/>
            <person name="Fillinger S."/>
            <person name="Fournier E."/>
            <person name="Gout L."/>
            <person name="Hahn M."/>
            <person name="Kohn L."/>
            <person name="Lapalu N."/>
            <person name="Plummer K.M."/>
            <person name="Pradier J.M."/>
            <person name="Quevillon E."/>
            <person name="Sharon A."/>
            <person name="Simon A."/>
            <person name="ten Have A."/>
            <person name="Tudzynski B."/>
            <person name="Tudzynski P."/>
            <person name="Wincker P."/>
            <person name="Andrew M."/>
            <person name="Anthouard V."/>
            <person name="Beever R.E."/>
            <person name="Beffa R."/>
            <person name="Benoit I."/>
            <person name="Bouzid O."/>
            <person name="Brault B."/>
            <person name="Chen Z."/>
            <person name="Choquer M."/>
            <person name="Collemare J."/>
            <person name="Cotton P."/>
            <person name="Danchin E.G."/>
            <person name="Da Silva C."/>
            <person name="Gautier A."/>
            <person name="Giraud C."/>
            <person name="Giraud T."/>
            <person name="Gonzalez C."/>
            <person name="Grossetete S."/>
            <person name="Guldener U."/>
            <person name="Henrissat B."/>
            <person name="Howlett B.J."/>
            <person name="Kodira C."/>
            <person name="Kretschmer M."/>
            <person name="Lappartient A."/>
            <person name="Leroch M."/>
            <person name="Levis C."/>
            <person name="Mauceli E."/>
            <person name="Neuveglise C."/>
            <person name="Oeser B."/>
            <person name="Pearson M."/>
            <person name="Poulain J."/>
            <person name="Poussereau N."/>
            <person name="Quesneville H."/>
            <person name="Rascle C."/>
            <person name="Schumacher J."/>
            <person name="Segurens B."/>
            <person name="Sexton A."/>
            <person name="Silva E."/>
            <person name="Sirven C."/>
            <person name="Soanes D.M."/>
            <person name="Talbot N.J."/>
            <person name="Templeton M."/>
            <person name="Yandava C."/>
            <person name="Yarden O."/>
            <person name="Zeng Q."/>
            <person name="Rollins J.A."/>
            <person name="Lebrun M.H."/>
            <person name="Dickman M."/>
        </authorList>
    </citation>
    <scope>NUCLEOTIDE SEQUENCE [LARGE SCALE GENOMIC DNA]</scope>
    <source>
        <strain evidence="2 3">B05.10</strain>
    </source>
</reference>
<dbReference type="GO" id="GO:0016747">
    <property type="term" value="F:acyltransferase activity, transferring groups other than amino-acyl groups"/>
    <property type="evidence" value="ECO:0007669"/>
    <property type="project" value="InterPro"/>
</dbReference>
<dbReference type="GeneID" id="5432204"/>
<dbReference type="InterPro" id="IPR051531">
    <property type="entry name" value="N-acetyltransferase"/>
</dbReference>
<keyword evidence="3" id="KW-1185">Reference proteome</keyword>
<dbReference type="SUPFAM" id="SSF55729">
    <property type="entry name" value="Acyl-CoA N-acyltransferases (Nat)"/>
    <property type="match status" value="1"/>
</dbReference>
<dbReference type="InterPro" id="IPR000182">
    <property type="entry name" value="GNAT_dom"/>
</dbReference>
<dbReference type="AlphaFoldDB" id="A0A384JT87"/>
<evidence type="ECO:0000313" key="2">
    <source>
        <dbReference type="EMBL" id="ATZ53712.1"/>
    </source>
</evidence>
<reference evidence="2 3" key="2">
    <citation type="journal article" date="2012" name="Eukaryot. Cell">
        <title>Genome update of Botrytis cinerea strains B05.10 and T4.</title>
        <authorList>
            <person name="Staats M."/>
            <person name="van Kan J.A."/>
        </authorList>
    </citation>
    <scope>NUCLEOTIDE SEQUENCE [LARGE SCALE GENOMIC DNA]</scope>
    <source>
        <strain evidence="2 3">B05.10</strain>
    </source>
</reference>
<dbReference type="Pfam" id="PF13302">
    <property type="entry name" value="Acetyltransf_3"/>
    <property type="match status" value="1"/>
</dbReference>
<dbReference type="PANTHER" id="PTHR43792">
    <property type="entry name" value="GNAT FAMILY, PUTATIVE (AFU_ORTHOLOGUE AFUA_3G00765)-RELATED-RELATED"/>
    <property type="match status" value="1"/>
</dbReference>
<organism evidence="2 3">
    <name type="scientific">Botryotinia fuckeliana (strain B05.10)</name>
    <name type="common">Noble rot fungus</name>
    <name type="synonym">Botrytis cinerea</name>
    <dbReference type="NCBI Taxonomy" id="332648"/>
    <lineage>
        <taxon>Eukaryota</taxon>
        <taxon>Fungi</taxon>
        <taxon>Dikarya</taxon>
        <taxon>Ascomycota</taxon>
        <taxon>Pezizomycotina</taxon>
        <taxon>Leotiomycetes</taxon>
        <taxon>Helotiales</taxon>
        <taxon>Sclerotiniaceae</taxon>
        <taxon>Botrytis</taxon>
    </lineage>
</organism>
<accession>A0A384JT87</accession>
<evidence type="ECO:0000313" key="3">
    <source>
        <dbReference type="Proteomes" id="UP000001798"/>
    </source>
</evidence>
<dbReference type="RefSeq" id="XP_001551692.1">
    <property type="nucleotide sequence ID" value="XM_001551642.2"/>
</dbReference>
<sequence length="231" mass="26536">MDLNTAQTQSPPVKKHQNLQLVPLTTTEHLDDFWEIWREERGVLWSRKAPMKTKEEALEFLKWILPKTQENPEGEMEGSDKFAILLEGVGVGDRPKCVGFVGTNRPSPEGLEMGYCVNPDYYGNGYATWGVSEFLKIYWNMEERSHIPHLVAKIDPRNKASERIISKVGGRKGEVLEKFYSRRIDEGKLSDIRCWYLDRPGVGGERKGEGEGEDKWMGNLRYGEKEVMKLT</sequence>
<dbReference type="OMA" id="WEIWREE"/>
<dbReference type="PANTHER" id="PTHR43792:SF1">
    <property type="entry name" value="N-ACETYLTRANSFERASE DOMAIN-CONTAINING PROTEIN"/>
    <property type="match status" value="1"/>
</dbReference>
<evidence type="ECO:0000259" key="1">
    <source>
        <dbReference type="PROSITE" id="PS51186"/>
    </source>
</evidence>
<protein>
    <recommendedName>
        <fullName evidence="1">N-acetyltransferase domain-containing protein</fullName>
    </recommendedName>
</protein>
<proteinExistence type="predicted"/>
<gene>
    <name evidence="2" type="ORF">BCIN_09g05000</name>
</gene>
<dbReference type="VEuPathDB" id="FungiDB:Bcin09g05000"/>
<feature type="domain" description="N-acetyltransferase" evidence="1">
    <location>
        <begin position="19"/>
        <end position="191"/>
    </location>
</feature>
<dbReference type="Proteomes" id="UP000001798">
    <property type="component" value="Chromosome 9"/>
</dbReference>
<dbReference type="KEGG" id="bfu:BCIN_09g05000"/>
<dbReference type="PROSITE" id="PS51186">
    <property type="entry name" value="GNAT"/>
    <property type="match status" value="1"/>
</dbReference>
<dbReference type="Gene3D" id="3.40.630.30">
    <property type="match status" value="1"/>
</dbReference>
<dbReference type="OrthoDB" id="4072826at2759"/>
<dbReference type="InterPro" id="IPR016181">
    <property type="entry name" value="Acyl_CoA_acyltransferase"/>
</dbReference>
<dbReference type="EMBL" id="CP009813">
    <property type="protein sequence ID" value="ATZ53712.1"/>
    <property type="molecule type" value="Genomic_DNA"/>
</dbReference>
<reference evidence="2 3" key="3">
    <citation type="journal article" date="2017" name="Mol. Plant Pathol.">
        <title>A gapless genome sequence of the fungus Botrytis cinerea.</title>
        <authorList>
            <person name="Van Kan J.A."/>
            <person name="Stassen J.H."/>
            <person name="Mosbach A."/>
            <person name="Van Der Lee T.A."/>
            <person name="Faino L."/>
            <person name="Farmer A.D."/>
            <person name="Papasotiriou D.G."/>
            <person name="Zhou S."/>
            <person name="Seidl M.F."/>
            <person name="Cottam E."/>
            <person name="Edel D."/>
            <person name="Hahn M."/>
            <person name="Schwartz D.C."/>
            <person name="Dietrich R.A."/>
            <person name="Widdison S."/>
            <person name="Scalliet G."/>
        </authorList>
    </citation>
    <scope>NUCLEOTIDE SEQUENCE [LARGE SCALE GENOMIC DNA]</scope>
    <source>
        <strain evidence="2 3">B05.10</strain>
    </source>
</reference>
<name>A0A384JT87_BOTFB</name>